<proteinExistence type="inferred from homology"/>
<keyword evidence="2 3" id="KW-0450">Lipoyl</keyword>
<dbReference type="PANTHER" id="PTHR11715">
    <property type="entry name" value="GLYCINE CLEAVAGE SYSTEM H PROTEIN"/>
    <property type="match status" value="1"/>
</dbReference>
<organism evidence="6 7">
    <name type="scientific">Bifidobacterium choerinum</name>
    <dbReference type="NCBI Taxonomy" id="35760"/>
    <lineage>
        <taxon>Bacteria</taxon>
        <taxon>Bacillati</taxon>
        <taxon>Actinomycetota</taxon>
        <taxon>Actinomycetes</taxon>
        <taxon>Bifidobacteriales</taxon>
        <taxon>Bifidobacteriaceae</taxon>
        <taxon>Bifidobacterium</taxon>
    </lineage>
</organism>
<dbReference type="InterPro" id="IPR011053">
    <property type="entry name" value="Single_hybrid_motif"/>
</dbReference>
<dbReference type="InterPro" id="IPR002930">
    <property type="entry name" value="GCV_H"/>
</dbReference>
<dbReference type="GO" id="GO:0009249">
    <property type="term" value="P:protein lipoylation"/>
    <property type="evidence" value="ECO:0007669"/>
    <property type="project" value="TreeGrafter"/>
</dbReference>
<dbReference type="SUPFAM" id="SSF51230">
    <property type="entry name" value="Single hybrid motif"/>
    <property type="match status" value="1"/>
</dbReference>
<protein>
    <recommendedName>
        <fullName evidence="3">Glycine cleavage system H protein</fullName>
    </recommendedName>
</protein>
<dbReference type="RefSeq" id="WP_024541135.1">
    <property type="nucleotide sequence ID" value="NZ_JGYU01000007.1"/>
</dbReference>
<comment type="caution">
    <text evidence="6">The sequence shown here is derived from an EMBL/GenBank/DDBJ whole genome shotgun (WGS) entry which is preliminary data.</text>
</comment>
<dbReference type="NCBIfam" id="TIGR00527">
    <property type="entry name" value="gcvH"/>
    <property type="match status" value="1"/>
</dbReference>
<comment type="cofactor">
    <cofactor evidence="3">
        <name>(R)-lipoate</name>
        <dbReference type="ChEBI" id="CHEBI:83088"/>
    </cofactor>
    <text evidence="3">Binds 1 lipoyl cofactor covalently.</text>
</comment>
<evidence type="ECO:0000256" key="1">
    <source>
        <dbReference type="ARBA" id="ARBA00009249"/>
    </source>
</evidence>
<dbReference type="AlphaFoldDB" id="A0A087AE22"/>
<dbReference type="PANTHER" id="PTHR11715:SF3">
    <property type="entry name" value="GLYCINE CLEAVAGE SYSTEM H PROTEIN-RELATED"/>
    <property type="match status" value="1"/>
</dbReference>
<evidence type="ECO:0000256" key="2">
    <source>
        <dbReference type="ARBA" id="ARBA00022823"/>
    </source>
</evidence>
<evidence type="ECO:0000313" key="7">
    <source>
        <dbReference type="Proteomes" id="UP000028995"/>
    </source>
</evidence>
<reference evidence="6 7" key="1">
    <citation type="submission" date="2014-03" db="EMBL/GenBank/DDBJ databases">
        <title>Genomics of Bifidobacteria.</title>
        <authorList>
            <person name="Ventura M."/>
            <person name="Milani C."/>
            <person name="Lugli G.A."/>
        </authorList>
    </citation>
    <scope>NUCLEOTIDE SEQUENCE [LARGE SCALE GENOMIC DNA]</scope>
    <source>
        <strain evidence="6 7">LMG 10510</strain>
    </source>
</reference>
<dbReference type="Gene3D" id="2.40.50.100">
    <property type="match status" value="1"/>
</dbReference>
<dbReference type="PROSITE" id="PS00189">
    <property type="entry name" value="LIPOYL"/>
    <property type="match status" value="1"/>
</dbReference>
<keyword evidence="7" id="KW-1185">Reference proteome</keyword>
<dbReference type="PROSITE" id="PS50968">
    <property type="entry name" value="BIOTINYL_LIPOYL"/>
    <property type="match status" value="1"/>
</dbReference>
<dbReference type="Pfam" id="PF01597">
    <property type="entry name" value="GCV_H"/>
    <property type="match status" value="1"/>
</dbReference>
<dbReference type="NCBIfam" id="NF002270">
    <property type="entry name" value="PRK01202.1"/>
    <property type="match status" value="1"/>
</dbReference>
<dbReference type="EMBL" id="JGYU01000007">
    <property type="protein sequence ID" value="KFI57022.1"/>
    <property type="molecule type" value="Genomic_DNA"/>
</dbReference>
<dbReference type="InterPro" id="IPR017453">
    <property type="entry name" value="GCV_H_sub"/>
</dbReference>
<name>A0A087AE22_9BIFI</name>
<feature type="modified residue" description="N6-lipoyllysine" evidence="3 4">
    <location>
        <position position="75"/>
    </location>
</feature>
<dbReference type="GO" id="GO:0019464">
    <property type="term" value="P:glycine decarboxylation via glycine cleavage system"/>
    <property type="evidence" value="ECO:0007669"/>
    <property type="project" value="UniProtKB-UniRule"/>
</dbReference>
<feature type="domain" description="Lipoyl-binding" evidence="5">
    <location>
        <begin position="34"/>
        <end position="116"/>
    </location>
</feature>
<comment type="similarity">
    <text evidence="1 3">Belongs to the GcvH family.</text>
</comment>
<evidence type="ECO:0000259" key="5">
    <source>
        <dbReference type="PROSITE" id="PS50968"/>
    </source>
</evidence>
<gene>
    <name evidence="3" type="primary">gcvH</name>
    <name evidence="6" type="ORF">BCHO_0696</name>
</gene>
<dbReference type="OrthoDB" id="9796712at2"/>
<dbReference type="InterPro" id="IPR000089">
    <property type="entry name" value="Biotin_lipoyl"/>
</dbReference>
<dbReference type="STRING" id="35760.BCHO_0696"/>
<sequence>MAQEEQTGQADRLDIPRHLQYSEDHVWVDDSVEPAVIGITEYAAEHMGDIVFVDLPQVGTRVEAGDELVQVESAKAVEPVISPVAGTVKYVNHEAEDDAAIINDDPYGEGWLVKVELDDDLPELLDADEYAAIIRK</sequence>
<evidence type="ECO:0000313" key="6">
    <source>
        <dbReference type="EMBL" id="KFI57022.1"/>
    </source>
</evidence>
<dbReference type="InterPro" id="IPR003016">
    <property type="entry name" value="2-oxoA_DH_lipoyl-BS"/>
</dbReference>
<dbReference type="Proteomes" id="UP000028995">
    <property type="component" value="Unassembled WGS sequence"/>
</dbReference>
<dbReference type="InterPro" id="IPR033753">
    <property type="entry name" value="GCV_H/Fam206"/>
</dbReference>
<dbReference type="CDD" id="cd06848">
    <property type="entry name" value="GCS_H"/>
    <property type="match status" value="1"/>
</dbReference>
<dbReference type="GO" id="GO:0005829">
    <property type="term" value="C:cytosol"/>
    <property type="evidence" value="ECO:0007669"/>
    <property type="project" value="TreeGrafter"/>
</dbReference>
<accession>A0A087AE22</accession>
<dbReference type="eggNOG" id="COG0509">
    <property type="taxonomic scope" value="Bacteria"/>
</dbReference>
<comment type="subunit">
    <text evidence="3">The glycine cleavage system is composed of four proteins: P, T, L and H.</text>
</comment>
<dbReference type="HAMAP" id="MF_00272">
    <property type="entry name" value="GcvH"/>
    <property type="match status" value="1"/>
</dbReference>
<evidence type="ECO:0000256" key="4">
    <source>
        <dbReference type="PIRSR" id="PIRSR617453-50"/>
    </source>
</evidence>
<comment type="function">
    <text evidence="3">The glycine cleavage system catalyzes the degradation of glycine. The H protein shuttles the methylamine group of glycine from the P protein to the T protein.</text>
</comment>
<dbReference type="GO" id="GO:0005960">
    <property type="term" value="C:glycine cleavage complex"/>
    <property type="evidence" value="ECO:0007669"/>
    <property type="project" value="InterPro"/>
</dbReference>
<evidence type="ECO:0000256" key="3">
    <source>
        <dbReference type="HAMAP-Rule" id="MF_00272"/>
    </source>
</evidence>